<organism evidence="1 2">
    <name type="scientific">Herbiconiux moechotypicola</name>
    <dbReference type="NCBI Taxonomy" id="637393"/>
    <lineage>
        <taxon>Bacteria</taxon>
        <taxon>Bacillati</taxon>
        <taxon>Actinomycetota</taxon>
        <taxon>Actinomycetes</taxon>
        <taxon>Micrococcales</taxon>
        <taxon>Microbacteriaceae</taxon>
        <taxon>Herbiconiux</taxon>
    </lineage>
</organism>
<dbReference type="Proteomes" id="UP001500929">
    <property type="component" value="Unassembled WGS sequence"/>
</dbReference>
<dbReference type="EMBL" id="BAAAQY010000001">
    <property type="protein sequence ID" value="GAA2222469.1"/>
    <property type="molecule type" value="Genomic_DNA"/>
</dbReference>
<evidence type="ECO:0000313" key="1">
    <source>
        <dbReference type="EMBL" id="GAA2222469.1"/>
    </source>
</evidence>
<evidence type="ECO:0000313" key="2">
    <source>
        <dbReference type="Proteomes" id="UP001500929"/>
    </source>
</evidence>
<protein>
    <submittedName>
        <fullName evidence="1">Uncharacterized protein</fullName>
    </submittedName>
</protein>
<accession>A0ABN3D6X6</accession>
<name>A0ABN3D6X6_9MICO</name>
<dbReference type="RefSeq" id="WP_259477895.1">
    <property type="nucleotide sequence ID" value="NZ_BAAAQY010000001.1"/>
</dbReference>
<keyword evidence="2" id="KW-1185">Reference proteome</keyword>
<comment type="caution">
    <text evidence="1">The sequence shown here is derived from an EMBL/GenBank/DDBJ whole genome shotgun (WGS) entry which is preliminary data.</text>
</comment>
<reference evidence="1 2" key="1">
    <citation type="journal article" date="2019" name="Int. J. Syst. Evol. Microbiol.">
        <title>The Global Catalogue of Microorganisms (GCM) 10K type strain sequencing project: providing services to taxonomists for standard genome sequencing and annotation.</title>
        <authorList>
            <consortium name="The Broad Institute Genomics Platform"/>
            <consortium name="The Broad Institute Genome Sequencing Center for Infectious Disease"/>
            <person name="Wu L."/>
            <person name="Ma J."/>
        </authorList>
    </citation>
    <scope>NUCLEOTIDE SEQUENCE [LARGE SCALE GENOMIC DNA]</scope>
    <source>
        <strain evidence="1 2">JCM 16117</strain>
    </source>
</reference>
<proteinExistence type="predicted"/>
<gene>
    <name evidence="1" type="ORF">GCM10009851_01560</name>
</gene>
<sequence length="106" mass="11124">MQSTSSARTRDSTTESVVHGHLVHYGELTIAVDATQAALLAARITELCRRRRTALHTVYGVVAGSRERAPLSLVVGHGVPTAVVASDGVDDDELAREIAGFGLSGD</sequence>